<organism evidence="1 2">
    <name type="scientific">Erwinia phage pEa_SNUABM_7</name>
    <dbReference type="NCBI Taxonomy" id="2866695"/>
    <lineage>
        <taxon>Viruses</taxon>
        <taxon>Duplodnaviria</taxon>
        <taxon>Heunggongvirae</taxon>
        <taxon>Uroviricota</taxon>
        <taxon>Caudoviricetes</taxon>
        <taxon>Snuvirus</taxon>
        <taxon>Snuvirus SNUABM7</taxon>
    </lineage>
</organism>
<dbReference type="EMBL" id="MZ475896">
    <property type="protein sequence ID" value="QYW04707.1"/>
    <property type="molecule type" value="Genomic_DNA"/>
</dbReference>
<sequence>MSDINQLRRNWLQSMDVPEELVDKVCGTDIEQQDLFERLSAQQQRKVTIGLALLHLQVPDEIRFDLLTNHLDETERLVKEQFEELAARLVNQVTQTGSPEKQSMTGGVRLAMLMNILGFDDTTLHGIMSNPSLMRQAGLVAMTGLQDMGQKIQQLYDGNKSNEPK</sequence>
<proteinExistence type="predicted"/>
<keyword evidence="2" id="KW-1185">Reference proteome</keyword>
<name>A0AAE8BLB1_9CAUD</name>
<accession>A0AAE8BLB1</accession>
<evidence type="ECO:0000313" key="2">
    <source>
        <dbReference type="Proteomes" id="UP000827609"/>
    </source>
</evidence>
<dbReference type="Proteomes" id="UP000827609">
    <property type="component" value="Segment"/>
</dbReference>
<evidence type="ECO:0000313" key="1">
    <source>
        <dbReference type="EMBL" id="QYW04707.1"/>
    </source>
</evidence>
<reference evidence="1" key="1">
    <citation type="submission" date="2021-06" db="EMBL/GenBank/DDBJ databases">
        <title>Complete genome sequence of Erwinia phage pEa_SNUABM_7.</title>
        <authorList>
            <person name="Kim S.G."/>
            <person name="Park S.C."/>
        </authorList>
    </citation>
    <scope>NUCLEOTIDE SEQUENCE</scope>
</reference>
<gene>
    <name evidence="1" type="ORF">pEaSNUABM7_00039</name>
</gene>
<protein>
    <submittedName>
        <fullName evidence="1">Uncharacterized protein</fullName>
    </submittedName>
</protein>